<evidence type="ECO:0000256" key="6">
    <source>
        <dbReference type="ARBA" id="ARBA00023015"/>
    </source>
</evidence>
<evidence type="ECO:0000256" key="9">
    <source>
        <dbReference type="ARBA" id="ARBA00023242"/>
    </source>
</evidence>
<evidence type="ECO:0000256" key="7">
    <source>
        <dbReference type="ARBA" id="ARBA00023125"/>
    </source>
</evidence>
<name>A0AAD7PP79_QUISA</name>
<dbReference type="Pfam" id="PF14372">
    <property type="entry name" value="hAT-like_RNase-H"/>
    <property type="match status" value="1"/>
</dbReference>
<feature type="region of interest" description="Disordered" evidence="11">
    <location>
        <begin position="29"/>
        <end position="50"/>
    </location>
</feature>
<dbReference type="InterPro" id="IPR052035">
    <property type="entry name" value="ZnF_BED_domain_contain"/>
</dbReference>
<dbReference type="Proteomes" id="UP001163823">
    <property type="component" value="Chromosome 7"/>
</dbReference>
<protein>
    <submittedName>
        <fullName evidence="13">Zinc finger BED domain-containing protein DAYSLEEPER-like</fullName>
    </submittedName>
</protein>
<keyword evidence="7" id="KW-0238">DNA-binding</keyword>
<keyword evidence="9" id="KW-0539">Nucleus</keyword>
<reference evidence="13" key="1">
    <citation type="journal article" date="2023" name="Science">
        <title>Elucidation of the pathway for biosynthesis of saponin adjuvants from the soapbark tree.</title>
        <authorList>
            <person name="Reed J."/>
            <person name="Orme A."/>
            <person name="El-Demerdash A."/>
            <person name="Owen C."/>
            <person name="Martin L.B.B."/>
            <person name="Misra R.C."/>
            <person name="Kikuchi S."/>
            <person name="Rejzek M."/>
            <person name="Martin A.C."/>
            <person name="Harkess A."/>
            <person name="Leebens-Mack J."/>
            <person name="Louveau T."/>
            <person name="Stephenson M.J."/>
            <person name="Osbourn A."/>
        </authorList>
    </citation>
    <scope>NUCLEOTIDE SEQUENCE</scope>
    <source>
        <strain evidence="13">S10</strain>
    </source>
</reference>
<comment type="subunit">
    <text evidence="2">Homodimer.</text>
</comment>
<dbReference type="InterPro" id="IPR008906">
    <property type="entry name" value="HATC_C_dom"/>
</dbReference>
<keyword evidence="6" id="KW-0805">Transcription regulation</keyword>
<sequence>MKFETVDLGLQKASRSPVEMIGAAVLEIDTPINTPDNNDQPDSETQPKRKRKKSIVWEYFAVKTVAPDCIRAYCNQCGKSFAYITGSKLSGTSHLKRHISLGICPASRQKNQETPYSKSCGSGDASGPPKRRHTATPGFVNISFDQDSCNHEIAGMIIRHEYPLHIVEHRGFNEFVQTLQPQFSTVSFDTIEANCYAMYLREKENLLNLISGMPGRVCLTLDLWTSNQTLGYVFLRGHFIDNDWNLHRPILNVVMVPSPDSDDSINQSILACLSDWHLEGRVFTLALDQSFSNDSLMRSVRHFLAIKNPDVLKGQLISANCYARVLSCLAQDALCAMRETIERVRESVKYVKTSESHEERFIELKQQLQVPSTKDLLIDNQTKWNTTYYMLLAACELKEVFTCLDTYDPEYRINLSMGEWKQVENLCTYLKYLYDAANTVTAQPYPTANTFFFEVSKLLVELTHAANSEDPFINNLIKPLKEKLDKYWRESCLILAVAVVMDPRFKMKVVEFTFNKIFSEDAELLIRDVDDGLHRLFLEYFAQMLYLPAPSVDEGDDGITRTDMSQEGSLEASFLAAGDGLSDFEIYISETNGNQQFKSELDQYLEESLLPRVSEFDILSWWSLNRLKYPTLSRMASDILSLPVSTLSADSVFHTEFRKNGQLQEFFTSCNT</sequence>
<feature type="domain" description="BED-type" evidence="12">
    <location>
        <begin position="51"/>
        <end position="111"/>
    </location>
</feature>
<keyword evidence="14" id="KW-1185">Reference proteome</keyword>
<evidence type="ECO:0000256" key="3">
    <source>
        <dbReference type="ARBA" id="ARBA00022723"/>
    </source>
</evidence>
<keyword evidence="3" id="KW-0479">Metal-binding</keyword>
<feature type="region of interest" description="Disordered" evidence="11">
    <location>
        <begin position="110"/>
        <end position="132"/>
    </location>
</feature>
<comment type="subcellular location">
    <subcellularLocation>
        <location evidence="1">Nucleus</location>
    </subcellularLocation>
</comment>
<dbReference type="SMART" id="SM00614">
    <property type="entry name" value="ZnF_BED"/>
    <property type="match status" value="1"/>
</dbReference>
<dbReference type="AlphaFoldDB" id="A0AAD7PP79"/>
<evidence type="ECO:0000259" key="12">
    <source>
        <dbReference type="PROSITE" id="PS50808"/>
    </source>
</evidence>
<dbReference type="GO" id="GO:0003677">
    <property type="term" value="F:DNA binding"/>
    <property type="evidence" value="ECO:0007669"/>
    <property type="project" value="UniProtKB-KW"/>
</dbReference>
<evidence type="ECO:0000256" key="4">
    <source>
        <dbReference type="ARBA" id="ARBA00022771"/>
    </source>
</evidence>
<dbReference type="GO" id="GO:0008270">
    <property type="term" value="F:zinc ion binding"/>
    <property type="evidence" value="ECO:0007669"/>
    <property type="project" value="UniProtKB-KW"/>
</dbReference>
<dbReference type="GO" id="GO:0009791">
    <property type="term" value="P:post-embryonic development"/>
    <property type="evidence" value="ECO:0007669"/>
    <property type="project" value="UniProtKB-ARBA"/>
</dbReference>
<comment type="caution">
    <text evidence="13">The sequence shown here is derived from an EMBL/GenBank/DDBJ whole genome shotgun (WGS) entry which is preliminary data.</text>
</comment>
<evidence type="ECO:0000256" key="11">
    <source>
        <dbReference type="SAM" id="MobiDB-lite"/>
    </source>
</evidence>
<organism evidence="13 14">
    <name type="scientific">Quillaja saponaria</name>
    <name type="common">Soap bark tree</name>
    <dbReference type="NCBI Taxonomy" id="32244"/>
    <lineage>
        <taxon>Eukaryota</taxon>
        <taxon>Viridiplantae</taxon>
        <taxon>Streptophyta</taxon>
        <taxon>Embryophyta</taxon>
        <taxon>Tracheophyta</taxon>
        <taxon>Spermatophyta</taxon>
        <taxon>Magnoliopsida</taxon>
        <taxon>eudicotyledons</taxon>
        <taxon>Gunneridae</taxon>
        <taxon>Pentapetalae</taxon>
        <taxon>rosids</taxon>
        <taxon>fabids</taxon>
        <taxon>Fabales</taxon>
        <taxon>Quillajaceae</taxon>
        <taxon>Quillaja</taxon>
    </lineage>
</organism>
<gene>
    <name evidence="13" type="ORF">O6P43_018003</name>
</gene>
<keyword evidence="8" id="KW-0804">Transcription</keyword>
<dbReference type="InterPro" id="IPR003656">
    <property type="entry name" value="Znf_BED"/>
</dbReference>
<dbReference type="InterPro" id="IPR012337">
    <property type="entry name" value="RNaseH-like_sf"/>
</dbReference>
<dbReference type="Pfam" id="PF05699">
    <property type="entry name" value="Dimer_Tnp_hAT"/>
    <property type="match status" value="1"/>
</dbReference>
<feature type="compositionally biased region" description="Polar residues" evidence="11">
    <location>
        <begin position="110"/>
        <end position="120"/>
    </location>
</feature>
<dbReference type="PANTHER" id="PTHR46481">
    <property type="entry name" value="ZINC FINGER BED DOMAIN-CONTAINING PROTEIN 4"/>
    <property type="match status" value="1"/>
</dbReference>
<evidence type="ECO:0000313" key="14">
    <source>
        <dbReference type="Proteomes" id="UP001163823"/>
    </source>
</evidence>
<proteinExistence type="predicted"/>
<evidence type="ECO:0000256" key="2">
    <source>
        <dbReference type="ARBA" id="ARBA00011738"/>
    </source>
</evidence>
<dbReference type="GO" id="GO:0046983">
    <property type="term" value="F:protein dimerization activity"/>
    <property type="evidence" value="ECO:0007669"/>
    <property type="project" value="InterPro"/>
</dbReference>
<keyword evidence="5" id="KW-0862">Zinc</keyword>
<accession>A0AAD7PP79</accession>
<evidence type="ECO:0000313" key="13">
    <source>
        <dbReference type="EMBL" id="KAJ7962833.1"/>
    </source>
</evidence>
<dbReference type="InterPro" id="IPR025525">
    <property type="entry name" value="hAT-like_transposase_RNase-H"/>
</dbReference>
<dbReference type="SUPFAM" id="SSF53098">
    <property type="entry name" value="Ribonuclease H-like"/>
    <property type="match status" value="1"/>
</dbReference>
<dbReference type="EMBL" id="JARAOO010000007">
    <property type="protein sequence ID" value="KAJ7962833.1"/>
    <property type="molecule type" value="Genomic_DNA"/>
</dbReference>
<dbReference type="PROSITE" id="PS50808">
    <property type="entry name" value="ZF_BED"/>
    <property type="match status" value="1"/>
</dbReference>
<keyword evidence="4 10" id="KW-0863">Zinc-finger</keyword>
<feature type="compositionally biased region" description="Polar residues" evidence="11">
    <location>
        <begin position="31"/>
        <end position="44"/>
    </location>
</feature>
<evidence type="ECO:0000256" key="5">
    <source>
        <dbReference type="ARBA" id="ARBA00022833"/>
    </source>
</evidence>
<dbReference type="PANTHER" id="PTHR46481:SF10">
    <property type="entry name" value="ZINC FINGER BED DOMAIN-CONTAINING PROTEIN 39"/>
    <property type="match status" value="1"/>
</dbReference>
<dbReference type="SUPFAM" id="SSF57667">
    <property type="entry name" value="beta-beta-alpha zinc fingers"/>
    <property type="match status" value="1"/>
</dbReference>
<dbReference type="GO" id="GO:0005634">
    <property type="term" value="C:nucleus"/>
    <property type="evidence" value="ECO:0007669"/>
    <property type="project" value="UniProtKB-SubCell"/>
</dbReference>
<dbReference type="InterPro" id="IPR036236">
    <property type="entry name" value="Znf_C2H2_sf"/>
</dbReference>
<evidence type="ECO:0000256" key="8">
    <source>
        <dbReference type="ARBA" id="ARBA00023163"/>
    </source>
</evidence>
<dbReference type="KEGG" id="qsa:O6P43_018003"/>
<evidence type="ECO:0000256" key="1">
    <source>
        <dbReference type="ARBA" id="ARBA00004123"/>
    </source>
</evidence>
<evidence type="ECO:0000256" key="10">
    <source>
        <dbReference type="PROSITE-ProRule" id="PRU00027"/>
    </source>
</evidence>